<evidence type="ECO:0000256" key="10">
    <source>
        <dbReference type="HAMAP-Rule" id="MF_01043"/>
    </source>
</evidence>
<dbReference type="InterPro" id="IPR003811">
    <property type="entry name" value="G3P_acylTferase_PlsY"/>
</dbReference>
<sequence>MSDPAVAAIVLVLAYFIGAIPSGVIVGRLWRGVDIRSYGSGGSGATNVARTLGSRAGGIVFAMDVWKGIIVAVIALLFSDEAWLLAAAGTFAVLGHMFPVYIKFKGGKGVATGLGTLFIISPLAGAIALLGVAVAALTRYVSVGSIMGSGMSLGLLAVLSLFEVSVLGTQHDRWYLLFAIPVAVLILWRHQPNIDRLVKGDESRLENKPNPRRAHRTP</sequence>
<dbReference type="AlphaFoldDB" id="E0XQ13"/>
<feature type="transmembrane region" description="Helical" evidence="10">
    <location>
        <begin position="174"/>
        <end position="191"/>
    </location>
</feature>
<keyword evidence="2 10" id="KW-0444">Lipid biosynthesis</keyword>
<organism evidence="11">
    <name type="scientific">uncultured bacterium HF4000_05M23</name>
    <dbReference type="NCBI Taxonomy" id="542534"/>
    <lineage>
        <taxon>Bacteria</taxon>
        <taxon>environmental samples</taxon>
    </lineage>
</organism>
<proteinExistence type="inferred from homology"/>
<feature type="transmembrane region" description="Helical" evidence="10">
    <location>
        <begin position="6"/>
        <end position="30"/>
    </location>
</feature>
<dbReference type="SMART" id="SM01207">
    <property type="entry name" value="G3P_acyltransf"/>
    <property type="match status" value="1"/>
</dbReference>
<keyword evidence="8 10" id="KW-0594">Phospholipid biosynthesis</keyword>
<dbReference type="EMBL" id="GU474839">
    <property type="protein sequence ID" value="ADI16504.1"/>
    <property type="molecule type" value="Genomic_DNA"/>
</dbReference>
<keyword evidence="3 10" id="KW-0808">Transferase</keyword>
<feature type="transmembrane region" description="Helical" evidence="10">
    <location>
        <begin position="143"/>
        <end position="162"/>
    </location>
</feature>
<evidence type="ECO:0000256" key="8">
    <source>
        <dbReference type="ARBA" id="ARBA00023209"/>
    </source>
</evidence>
<dbReference type="PANTHER" id="PTHR30309:SF0">
    <property type="entry name" value="GLYCEROL-3-PHOSPHATE ACYLTRANSFERASE-RELATED"/>
    <property type="match status" value="1"/>
</dbReference>
<dbReference type="Pfam" id="PF02660">
    <property type="entry name" value="G3P_acyltransf"/>
    <property type="match status" value="1"/>
</dbReference>
<comment type="subcellular location">
    <subcellularLocation>
        <location evidence="10">Cell membrane</location>
        <topology evidence="10">Multi-pass membrane protein</topology>
    </subcellularLocation>
</comment>
<gene>
    <name evidence="10" type="primary">plsY</name>
</gene>
<comment type="subunit">
    <text evidence="10">Probably interacts with PlsX.</text>
</comment>
<keyword evidence="7 10" id="KW-0472">Membrane</keyword>
<dbReference type="EC" id="2.3.1.275" evidence="10"/>
<dbReference type="GO" id="GO:0008654">
    <property type="term" value="P:phospholipid biosynthetic process"/>
    <property type="evidence" value="ECO:0007669"/>
    <property type="project" value="UniProtKB-UniRule"/>
</dbReference>
<evidence type="ECO:0000313" key="11">
    <source>
        <dbReference type="EMBL" id="ADI16504.1"/>
    </source>
</evidence>
<evidence type="ECO:0000256" key="5">
    <source>
        <dbReference type="ARBA" id="ARBA00022989"/>
    </source>
</evidence>
<feature type="transmembrane region" description="Helical" evidence="10">
    <location>
        <begin position="114"/>
        <end position="137"/>
    </location>
</feature>
<keyword evidence="1 10" id="KW-1003">Cell membrane</keyword>
<evidence type="ECO:0000256" key="2">
    <source>
        <dbReference type="ARBA" id="ARBA00022516"/>
    </source>
</evidence>
<evidence type="ECO:0000256" key="7">
    <source>
        <dbReference type="ARBA" id="ARBA00023136"/>
    </source>
</evidence>
<dbReference type="NCBIfam" id="TIGR00023">
    <property type="entry name" value="glycerol-3-phosphate 1-O-acyltransferase PlsY"/>
    <property type="match status" value="1"/>
</dbReference>
<dbReference type="GO" id="GO:0043772">
    <property type="term" value="F:acyl-phosphate glycerol-3-phosphate acyltransferase activity"/>
    <property type="evidence" value="ECO:0007669"/>
    <property type="project" value="UniProtKB-UniRule"/>
</dbReference>
<evidence type="ECO:0000256" key="1">
    <source>
        <dbReference type="ARBA" id="ARBA00022475"/>
    </source>
</evidence>
<evidence type="ECO:0000256" key="6">
    <source>
        <dbReference type="ARBA" id="ARBA00023098"/>
    </source>
</evidence>
<comment type="function">
    <text evidence="10">Catalyzes the transfer of an acyl group from acyl-phosphate (acyl-PO(4)) to glycerol-3-phosphate (G3P) to form lysophosphatidic acid (LPA). This enzyme utilizes acyl-phosphate as fatty acyl donor, but not acyl-CoA or acyl-ACP.</text>
</comment>
<name>E0XQ13_9BACT</name>
<comment type="similarity">
    <text evidence="10">Belongs to the PlsY family.</text>
</comment>
<feature type="transmembrane region" description="Helical" evidence="10">
    <location>
        <begin position="59"/>
        <end position="78"/>
    </location>
</feature>
<protein>
    <recommendedName>
        <fullName evidence="10">Glycerol-3-phosphate acyltransferase</fullName>
    </recommendedName>
    <alternativeName>
        <fullName evidence="10">Acyl-PO4 G3P acyltransferase</fullName>
    </alternativeName>
    <alternativeName>
        <fullName evidence="10">Acyl-phosphate--glycerol-3-phosphate acyltransferase</fullName>
    </alternativeName>
    <alternativeName>
        <fullName evidence="10">G3P acyltransferase</fullName>
        <shortName evidence="10">GPAT</shortName>
        <ecNumber evidence="10">2.3.1.275</ecNumber>
    </alternativeName>
    <alternativeName>
        <fullName evidence="10">Lysophosphatidic acid synthase</fullName>
        <shortName evidence="10">LPA synthase</shortName>
    </alternativeName>
</protein>
<keyword evidence="4 10" id="KW-0812">Transmembrane</keyword>
<dbReference type="HAMAP" id="MF_01043">
    <property type="entry name" value="PlsY"/>
    <property type="match status" value="1"/>
</dbReference>
<dbReference type="UniPathway" id="UPA00085"/>
<evidence type="ECO:0000256" key="9">
    <source>
        <dbReference type="ARBA" id="ARBA00023264"/>
    </source>
</evidence>
<keyword evidence="5 10" id="KW-1133">Transmembrane helix</keyword>
<keyword evidence="9 10" id="KW-1208">Phospholipid metabolism</keyword>
<accession>E0XQ13</accession>
<comment type="pathway">
    <text evidence="10">Lipid metabolism; phospholipid metabolism.</text>
</comment>
<reference evidence="11" key="1">
    <citation type="journal article" date="2011" name="Environ. Microbiol.">
        <title>Time-series analyses of Monterey Bay coastal microbial picoplankton using a 'genome proxy' microarray.</title>
        <authorList>
            <person name="Rich V.I."/>
            <person name="Pham V.D."/>
            <person name="Eppley J."/>
            <person name="Shi Y."/>
            <person name="DeLong E.F."/>
        </authorList>
    </citation>
    <scope>NUCLEOTIDE SEQUENCE</scope>
</reference>
<keyword evidence="6 10" id="KW-0443">Lipid metabolism</keyword>
<evidence type="ECO:0000256" key="4">
    <source>
        <dbReference type="ARBA" id="ARBA00022692"/>
    </source>
</evidence>
<comment type="catalytic activity">
    <reaction evidence="10">
        <text>an acyl phosphate + sn-glycerol 3-phosphate = a 1-acyl-sn-glycero-3-phosphate + phosphate</text>
        <dbReference type="Rhea" id="RHEA:34075"/>
        <dbReference type="ChEBI" id="CHEBI:43474"/>
        <dbReference type="ChEBI" id="CHEBI:57597"/>
        <dbReference type="ChEBI" id="CHEBI:57970"/>
        <dbReference type="ChEBI" id="CHEBI:59918"/>
        <dbReference type="EC" id="2.3.1.275"/>
    </reaction>
</comment>
<feature type="transmembrane region" description="Helical" evidence="10">
    <location>
        <begin position="84"/>
        <end position="102"/>
    </location>
</feature>
<evidence type="ECO:0000256" key="3">
    <source>
        <dbReference type="ARBA" id="ARBA00022679"/>
    </source>
</evidence>
<dbReference type="GO" id="GO:0005886">
    <property type="term" value="C:plasma membrane"/>
    <property type="evidence" value="ECO:0007669"/>
    <property type="project" value="UniProtKB-SubCell"/>
</dbReference>
<dbReference type="PANTHER" id="PTHR30309">
    <property type="entry name" value="INNER MEMBRANE PROTEIN YGIH"/>
    <property type="match status" value="1"/>
</dbReference>